<evidence type="ECO:0000256" key="1">
    <source>
        <dbReference type="SAM" id="MobiDB-lite"/>
    </source>
</evidence>
<feature type="region of interest" description="Disordered" evidence="1">
    <location>
        <begin position="33"/>
        <end position="55"/>
    </location>
</feature>
<dbReference type="EMBL" id="SRLO01000164">
    <property type="protein sequence ID" value="TNN70359.1"/>
    <property type="molecule type" value="Genomic_DNA"/>
</dbReference>
<evidence type="ECO:0000313" key="3">
    <source>
        <dbReference type="Proteomes" id="UP000314294"/>
    </source>
</evidence>
<sequence length="66" mass="7550">MQRLLEYNGLNDAQRIQCAVRKRCQHPYLSSVCQSPSNRSRNRYRGGSGSTSFSSSTMVLLLRVQR</sequence>
<reference evidence="2 3" key="1">
    <citation type="submission" date="2019-03" db="EMBL/GenBank/DDBJ databases">
        <title>First draft genome of Liparis tanakae, snailfish: a comprehensive survey of snailfish specific genes.</title>
        <authorList>
            <person name="Kim W."/>
            <person name="Song I."/>
            <person name="Jeong J.-H."/>
            <person name="Kim D."/>
            <person name="Kim S."/>
            <person name="Ryu S."/>
            <person name="Song J.Y."/>
            <person name="Lee S.K."/>
        </authorList>
    </citation>
    <scope>NUCLEOTIDE SEQUENCE [LARGE SCALE GENOMIC DNA]</scope>
    <source>
        <tissue evidence="2">Muscle</tissue>
    </source>
</reference>
<evidence type="ECO:0000313" key="2">
    <source>
        <dbReference type="EMBL" id="TNN70359.1"/>
    </source>
</evidence>
<comment type="caution">
    <text evidence="2">The sequence shown here is derived from an EMBL/GenBank/DDBJ whole genome shotgun (WGS) entry which is preliminary data.</text>
</comment>
<gene>
    <name evidence="2" type="ORF">EYF80_019385</name>
</gene>
<name>A0A4Z2HX00_9TELE</name>
<organism evidence="2 3">
    <name type="scientific">Liparis tanakae</name>
    <name type="common">Tanaka's snailfish</name>
    <dbReference type="NCBI Taxonomy" id="230148"/>
    <lineage>
        <taxon>Eukaryota</taxon>
        <taxon>Metazoa</taxon>
        <taxon>Chordata</taxon>
        <taxon>Craniata</taxon>
        <taxon>Vertebrata</taxon>
        <taxon>Euteleostomi</taxon>
        <taxon>Actinopterygii</taxon>
        <taxon>Neopterygii</taxon>
        <taxon>Teleostei</taxon>
        <taxon>Neoteleostei</taxon>
        <taxon>Acanthomorphata</taxon>
        <taxon>Eupercaria</taxon>
        <taxon>Perciformes</taxon>
        <taxon>Cottioidei</taxon>
        <taxon>Cottales</taxon>
        <taxon>Liparidae</taxon>
        <taxon>Liparis</taxon>
    </lineage>
</organism>
<accession>A0A4Z2HX00</accession>
<dbReference type="Proteomes" id="UP000314294">
    <property type="component" value="Unassembled WGS sequence"/>
</dbReference>
<keyword evidence="3" id="KW-1185">Reference proteome</keyword>
<dbReference type="AlphaFoldDB" id="A0A4Z2HX00"/>
<proteinExistence type="predicted"/>
<protein>
    <submittedName>
        <fullName evidence="2">Uncharacterized protein</fullName>
    </submittedName>
</protein>